<dbReference type="GO" id="GO:0009231">
    <property type="term" value="P:riboflavin biosynthetic process"/>
    <property type="evidence" value="ECO:0007669"/>
    <property type="project" value="TreeGrafter"/>
</dbReference>
<evidence type="ECO:0000256" key="4">
    <source>
        <dbReference type="ARBA" id="ARBA00022833"/>
    </source>
</evidence>
<dbReference type="PANTHER" id="PTHR35005:SF1">
    <property type="entry name" value="2-AMINO-5-FORMYLAMINO-6-RIBOSYLAMINOPYRIMIDIN-4(3H)-ONE 5'-MONOPHOSPHATE DEFORMYLASE"/>
    <property type="match status" value="1"/>
</dbReference>
<dbReference type="GO" id="GO:0046872">
    <property type="term" value="F:metal ion binding"/>
    <property type="evidence" value="ECO:0007669"/>
    <property type="project" value="UniProtKB-KW"/>
</dbReference>
<evidence type="ECO:0000313" key="6">
    <source>
        <dbReference type="EMBL" id="CAB3791172.1"/>
    </source>
</evidence>
<protein>
    <submittedName>
        <fullName evidence="6">Mycofactocin system creatinine amidohydrolase family protein MftE</fullName>
        <ecNumber evidence="6">3.5.-.-</ecNumber>
    </submittedName>
</protein>
<dbReference type="AlphaFoldDB" id="A0A6S7B890"/>
<keyword evidence="4" id="KW-0862">Zinc</keyword>
<accession>A0A6S7B890</accession>
<reference evidence="6 7" key="1">
    <citation type="submission" date="2020-04" db="EMBL/GenBank/DDBJ databases">
        <authorList>
            <person name="De Canck E."/>
        </authorList>
    </citation>
    <scope>NUCLEOTIDE SEQUENCE [LARGE SCALE GENOMIC DNA]</scope>
    <source>
        <strain evidence="6 7">LMG 28138</strain>
    </source>
</reference>
<dbReference type="SUPFAM" id="SSF102215">
    <property type="entry name" value="Creatininase"/>
    <property type="match status" value="1"/>
</dbReference>
<dbReference type="RefSeq" id="WP_175105654.1">
    <property type="nucleotide sequence ID" value="NZ_CADIKM010000013.1"/>
</dbReference>
<comment type="similarity">
    <text evidence="5">Belongs to the creatininase superfamily.</text>
</comment>
<sequence length="255" mass="28473">MQRHLSHMTWTEIRDLDKESGVVVLPIGSLEQHGAHLTINTDTYFAERFLELALEQLPDSIKVWCLPVMPITNSREHEGFAGSFWLSASTMMNVLRDIGASIARSGFRRLLLWNCHGGNIPLLDLMAREIRADTGLAVFTCFPPAALRDPVETNEREGTFGIHANDWETSVMMALAPQQVRADKLTAEYPDFAPAHLKLEGSAANVAWLTRDLSDSGVLGDATLSTPERGWQRLTPLVPKWVDMLSEISRFEFAS</sequence>
<evidence type="ECO:0000256" key="1">
    <source>
        <dbReference type="ARBA" id="ARBA00001947"/>
    </source>
</evidence>
<evidence type="ECO:0000313" key="7">
    <source>
        <dbReference type="Proteomes" id="UP000494115"/>
    </source>
</evidence>
<dbReference type="InterPro" id="IPR024087">
    <property type="entry name" value="Creatininase-like_sf"/>
</dbReference>
<dbReference type="InterPro" id="IPR003785">
    <property type="entry name" value="Creatininase/forma_Hydrolase"/>
</dbReference>
<evidence type="ECO:0000256" key="5">
    <source>
        <dbReference type="ARBA" id="ARBA00024029"/>
    </source>
</evidence>
<keyword evidence="2" id="KW-0479">Metal-binding</keyword>
<dbReference type="Gene3D" id="3.40.50.10310">
    <property type="entry name" value="Creatininase"/>
    <property type="match status" value="1"/>
</dbReference>
<keyword evidence="7" id="KW-1185">Reference proteome</keyword>
<organism evidence="6 7">
    <name type="scientific">Pararobbsia alpina</name>
    <dbReference type="NCBI Taxonomy" id="621374"/>
    <lineage>
        <taxon>Bacteria</taxon>
        <taxon>Pseudomonadati</taxon>
        <taxon>Pseudomonadota</taxon>
        <taxon>Betaproteobacteria</taxon>
        <taxon>Burkholderiales</taxon>
        <taxon>Burkholderiaceae</taxon>
        <taxon>Pararobbsia</taxon>
    </lineage>
</organism>
<dbReference type="GO" id="GO:0016811">
    <property type="term" value="F:hydrolase activity, acting on carbon-nitrogen (but not peptide) bonds, in linear amides"/>
    <property type="evidence" value="ECO:0007669"/>
    <property type="project" value="TreeGrafter"/>
</dbReference>
<name>A0A6S7B890_9BURK</name>
<keyword evidence="3 6" id="KW-0378">Hydrolase</keyword>
<dbReference type="EMBL" id="CADIKM010000013">
    <property type="protein sequence ID" value="CAB3791172.1"/>
    <property type="molecule type" value="Genomic_DNA"/>
</dbReference>
<dbReference type="Pfam" id="PF02633">
    <property type="entry name" value="Creatininase"/>
    <property type="match status" value="1"/>
</dbReference>
<comment type="cofactor">
    <cofactor evidence="1">
        <name>Zn(2+)</name>
        <dbReference type="ChEBI" id="CHEBI:29105"/>
    </cofactor>
</comment>
<dbReference type="EC" id="3.5.-.-" evidence="6"/>
<evidence type="ECO:0000256" key="3">
    <source>
        <dbReference type="ARBA" id="ARBA00022801"/>
    </source>
</evidence>
<evidence type="ECO:0000256" key="2">
    <source>
        <dbReference type="ARBA" id="ARBA00022723"/>
    </source>
</evidence>
<dbReference type="Proteomes" id="UP000494115">
    <property type="component" value="Unassembled WGS sequence"/>
</dbReference>
<gene>
    <name evidence="6" type="primary">mftE</name>
    <name evidence="6" type="ORF">LMG28138_03131</name>
</gene>
<dbReference type="PANTHER" id="PTHR35005">
    <property type="entry name" value="3-DEHYDRO-SCYLLO-INOSOSE HYDROLASE"/>
    <property type="match status" value="1"/>
</dbReference>
<proteinExistence type="inferred from homology"/>